<sequence length="439" mass="46028">MPDAPSVDFAPRSRALYERACRVMPGGNTRTTVFYDPFPLYLVQGAGCRVTDADGRVYLDVINNFTAMIHGHAHPAVTAAAAAQIARGTAFGAPTPAEIELAELLVDRIASVEQIRFTNSGTEAVMTAVKAARAFTGRSRILKIEGAYHGSYDLVEVSLDTPPERWTSPAPSVAYVRGTPQSMLDEVIVVPMNDLAAARTAFALYGETIAAVLIDPMPNRAGLVPAGMAFLDGLATLAHAHGALTVLDEVITLRLGHGGAQGRLGLRPDLTAMGKIIGGGFAVGALGGRADVMAVFDPRGRRPVLPHGGTFSANPVTMSAGLAAMTLLTPESFARLDVMGERVKAAVNASFMRTGLPGRCVGCGSLLKVHFSAEAGDDYRGAYADPTARARLAAFHRGLLERGVMIAAYGLMALSTPMTDADIDILIEAVDATLTAIAD</sequence>
<organism evidence="4 5">
    <name type="scientific">Ameyamaea chiangmaiensis</name>
    <dbReference type="NCBI Taxonomy" id="442969"/>
    <lineage>
        <taxon>Bacteria</taxon>
        <taxon>Pseudomonadati</taxon>
        <taxon>Pseudomonadota</taxon>
        <taxon>Alphaproteobacteria</taxon>
        <taxon>Acetobacterales</taxon>
        <taxon>Acetobacteraceae</taxon>
        <taxon>Ameyamaea</taxon>
    </lineage>
</organism>
<protein>
    <submittedName>
        <fullName evidence="4">Aspartate aminotransferase family protein</fullName>
    </submittedName>
</protein>
<evidence type="ECO:0000256" key="1">
    <source>
        <dbReference type="ARBA" id="ARBA00001933"/>
    </source>
</evidence>
<dbReference type="InterPro" id="IPR015422">
    <property type="entry name" value="PyrdxlP-dep_Trfase_small"/>
</dbReference>
<comment type="caution">
    <text evidence="4">The sequence shown here is derived from an EMBL/GenBank/DDBJ whole genome shotgun (WGS) entry which is preliminary data.</text>
</comment>
<dbReference type="EMBL" id="JABXXR010000022">
    <property type="protein sequence ID" value="NVN39964.1"/>
    <property type="molecule type" value="Genomic_DNA"/>
</dbReference>
<dbReference type="Pfam" id="PF00202">
    <property type="entry name" value="Aminotran_3"/>
    <property type="match status" value="1"/>
</dbReference>
<keyword evidence="4" id="KW-0032">Aminotransferase</keyword>
<dbReference type="Gene3D" id="3.90.1150.10">
    <property type="entry name" value="Aspartate Aminotransferase, domain 1"/>
    <property type="match status" value="1"/>
</dbReference>
<name>A0A850P7Q5_9PROT</name>
<keyword evidence="4" id="KW-0808">Transferase</keyword>
<proteinExistence type="inferred from homology"/>
<gene>
    <name evidence="4" type="ORF">HUK82_05225</name>
</gene>
<dbReference type="PANTHER" id="PTHR43713:SF3">
    <property type="entry name" value="GLUTAMATE-1-SEMIALDEHYDE 2,1-AMINOMUTASE 1, CHLOROPLASTIC-RELATED"/>
    <property type="match status" value="1"/>
</dbReference>
<dbReference type="GO" id="GO:0030170">
    <property type="term" value="F:pyridoxal phosphate binding"/>
    <property type="evidence" value="ECO:0007669"/>
    <property type="project" value="InterPro"/>
</dbReference>
<keyword evidence="5" id="KW-1185">Reference proteome</keyword>
<dbReference type="Gene3D" id="3.40.640.10">
    <property type="entry name" value="Type I PLP-dependent aspartate aminotransferase-like (Major domain)"/>
    <property type="match status" value="1"/>
</dbReference>
<comment type="cofactor">
    <cofactor evidence="1">
        <name>pyridoxal 5'-phosphate</name>
        <dbReference type="ChEBI" id="CHEBI:597326"/>
    </cofactor>
</comment>
<dbReference type="InterPro" id="IPR015424">
    <property type="entry name" value="PyrdxlP-dep_Trfase"/>
</dbReference>
<accession>A0A850P7Q5</accession>
<keyword evidence="2 3" id="KW-0663">Pyridoxal phosphate</keyword>
<dbReference type="InterPro" id="IPR015421">
    <property type="entry name" value="PyrdxlP-dep_Trfase_major"/>
</dbReference>
<reference evidence="4 5" key="1">
    <citation type="submission" date="2020-06" db="EMBL/GenBank/DDBJ databases">
        <title>Description of novel acetic acid bacteria.</title>
        <authorList>
            <person name="Sombolestani A."/>
        </authorList>
    </citation>
    <scope>NUCLEOTIDE SEQUENCE [LARGE SCALE GENOMIC DNA]</scope>
    <source>
        <strain evidence="4 5">LMG 27010</strain>
    </source>
</reference>
<dbReference type="SUPFAM" id="SSF53383">
    <property type="entry name" value="PLP-dependent transferases"/>
    <property type="match status" value="1"/>
</dbReference>
<evidence type="ECO:0000313" key="4">
    <source>
        <dbReference type="EMBL" id="NVN39964.1"/>
    </source>
</evidence>
<evidence type="ECO:0000256" key="2">
    <source>
        <dbReference type="ARBA" id="ARBA00022898"/>
    </source>
</evidence>
<dbReference type="InterPro" id="IPR005814">
    <property type="entry name" value="Aminotrans_3"/>
</dbReference>
<evidence type="ECO:0000256" key="3">
    <source>
        <dbReference type="RuleBase" id="RU003560"/>
    </source>
</evidence>
<dbReference type="AlphaFoldDB" id="A0A850P7Q5"/>
<dbReference type="PANTHER" id="PTHR43713">
    <property type="entry name" value="GLUTAMATE-1-SEMIALDEHYDE 2,1-AMINOMUTASE"/>
    <property type="match status" value="1"/>
</dbReference>
<dbReference type="GO" id="GO:0008483">
    <property type="term" value="F:transaminase activity"/>
    <property type="evidence" value="ECO:0007669"/>
    <property type="project" value="UniProtKB-KW"/>
</dbReference>
<evidence type="ECO:0000313" key="5">
    <source>
        <dbReference type="Proteomes" id="UP000585665"/>
    </source>
</evidence>
<dbReference type="Proteomes" id="UP000585665">
    <property type="component" value="Unassembled WGS sequence"/>
</dbReference>
<dbReference type="CDD" id="cd00610">
    <property type="entry name" value="OAT_like"/>
    <property type="match status" value="1"/>
</dbReference>
<dbReference type="RefSeq" id="WP_176612938.1">
    <property type="nucleotide sequence ID" value="NZ_JABXXR010000022.1"/>
</dbReference>
<comment type="similarity">
    <text evidence="3">Belongs to the class-III pyridoxal-phosphate-dependent aminotransferase family.</text>
</comment>